<dbReference type="RefSeq" id="WP_058296753.1">
    <property type="nucleotide sequence ID" value="NZ_CAKJVE010000004.1"/>
</dbReference>
<reference evidence="3 4" key="1">
    <citation type="submission" date="2017-10" db="EMBL/GenBank/DDBJ databases">
        <title>Effective Description of Clostridium neonatale sp. nov. linked to necrotizing enterocolitis in neonates and a clarification of species assignable to the genus Clostridium (Prazmowski 1880) emend. Lawson and Rainey 2016.</title>
        <authorList>
            <person name="Bernard K."/>
            <person name="Burdz T."/>
            <person name="Wiebe D."/>
            <person name="Balcewich B."/>
            <person name="Alfa M."/>
            <person name="Bernier A.-M."/>
        </authorList>
    </citation>
    <scope>NUCLEOTIDE SEQUENCE [LARGE SCALE GENOMIC DNA]</scope>
    <source>
        <strain evidence="3 4">LCDC99A005</strain>
    </source>
</reference>
<comment type="caution">
    <text evidence="3">The sequence shown here is derived from an EMBL/GenBank/DDBJ whole genome shotgun (WGS) entry which is preliminary data.</text>
</comment>
<dbReference type="EMBL" id="CAKJVE010000004">
    <property type="protein sequence ID" value="CAG9704316.1"/>
    <property type="molecule type" value="Genomic_DNA"/>
</dbReference>
<keyword evidence="4" id="KW-1185">Reference proteome</keyword>
<dbReference type="Proteomes" id="UP000220840">
    <property type="component" value="Unassembled WGS sequence"/>
</dbReference>
<evidence type="ECO:0000256" key="1">
    <source>
        <dbReference type="SAM" id="MobiDB-lite"/>
    </source>
</evidence>
<evidence type="ECO:0000313" key="4">
    <source>
        <dbReference type="Proteomes" id="UP000220840"/>
    </source>
</evidence>
<reference evidence="2" key="2">
    <citation type="submission" date="2021-10" db="EMBL/GenBank/DDBJ databases">
        <authorList>
            <person name="Mesa V."/>
        </authorList>
    </citation>
    <scope>NUCLEOTIDE SEQUENCE</scope>
    <source>
        <strain evidence="2">CC3_PB</strain>
    </source>
</reference>
<organism evidence="3 4">
    <name type="scientific">Clostridium neonatale</name>
    <dbReference type="NCBI Taxonomy" id="137838"/>
    <lineage>
        <taxon>Bacteria</taxon>
        <taxon>Bacillati</taxon>
        <taxon>Bacillota</taxon>
        <taxon>Clostridia</taxon>
        <taxon>Eubacteriales</taxon>
        <taxon>Clostridiaceae</taxon>
        <taxon>Clostridium</taxon>
    </lineage>
</organism>
<name>A0A2A7MM32_9CLOT</name>
<dbReference type="Proteomes" id="UP000789738">
    <property type="component" value="Unassembled WGS sequence"/>
</dbReference>
<protein>
    <submittedName>
        <fullName evidence="3">Uncharacterized protein</fullName>
    </submittedName>
</protein>
<dbReference type="OrthoDB" id="1911092at2"/>
<evidence type="ECO:0000313" key="3">
    <source>
        <dbReference type="EMBL" id="PEG32610.1"/>
    </source>
</evidence>
<proteinExistence type="predicted"/>
<accession>A0A2A7MM32</accession>
<gene>
    <name evidence="2" type="ORF">CNEO_41167</name>
    <name evidence="3" type="ORF">CQ394_13225</name>
</gene>
<dbReference type="EMBL" id="PDCJ01000001">
    <property type="protein sequence ID" value="PEG32610.1"/>
    <property type="molecule type" value="Genomic_DNA"/>
</dbReference>
<dbReference type="AlphaFoldDB" id="A0A2A7MM32"/>
<evidence type="ECO:0000313" key="2">
    <source>
        <dbReference type="EMBL" id="CAG9704316.1"/>
    </source>
</evidence>
<sequence>MNKKDSSYLPKQRTNYHPTESEVESATGVDFPINMPNPAVDSIVVNNIANQEFDYTESMLDTEESFINEKNSAKRKNTY</sequence>
<feature type="region of interest" description="Disordered" evidence="1">
    <location>
        <begin position="1"/>
        <end position="23"/>
    </location>
</feature>